<protein>
    <recommendedName>
        <fullName evidence="2">Glycosyltransferase 2-like domain-containing protein</fullName>
    </recommendedName>
</protein>
<dbReference type="SUPFAM" id="SSF53448">
    <property type="entry name" value="Nucleotide-diphospho-sugar transferases"/>
    <property type="match status" value="1"/>
</dbReference>
<name>A0A1G2R5J8_9BACT</name>
<keyword evidence="1" id="KW-0812">Transmembrane</keyword>
<dbReference type="InterPro" id="IPR001173">
    <property type="entry name" value="Glyco_trans_2-like"/>
</dbReference>
<evidence type="ECO:0000313" key="4">
    <source>
        <dbReference type="Proteomes" id="UP000176901"/>
    </source>
</evidence>
<feature type="transmembrane region" description="Helical" evidence="1">
    <location>
        <begin position="53"/>
        <end position="73"/>
    </location>
</feature>
<feature type="domain" description="Glycosyltransferase 2-like" evidence="2">
    <location>
        <begin position="213"/>
        <end position="447"/>
    </location>
</feature>
<reference evidence="3 4" key="1">
    <citation type="journal article" date="2016" name="Nat. Commun.">
        <title>Thousands of microbial genomes shed light on interconnected biogeochemical processes in an aquifer system.</title>
        <authorList>
            <person name="Anantharaman K."/>
            <person name="Brown C.T."/>
            <person name="Hug L.A."/>
            <person name="Sharon I."/>
            <person name="Castelle C.J."/>
            <person name="Probst A.J."/>
            <person name="Thomas B.C."/>
            <person name="Singh A."/>
            <person name="Wilkins M.J."/>
            <person name="Karaoz U."/>
            <person name="Brodie E.L."/>
            <person name="Williams K.H."/>
            <person name="Hubbard S.S."/>
            <person name="Banfield J.F."/>
        </authorList>
    </citation>
    <scope>NUCLEOTIDE SEQUENCE [LARGE SCALE GENOMIC DNA]</scope>
</reference>
<feature type="transmembrane region" description="Helical" evidence="1">
    <location>
        <begin position="464"/>
        <end position="487"/>
    </location>
</feature>
<evidence type="ECO:0000256" key="1">
    <source>
        <dbReference type="SAM" id="Phobius"/>
    </source>
</evidence>
<accession>A0A1G2R5J8</accession>
<dbReference type="Pfam" id="PF13632">
    <property type="entry name" value="Glyco_trans_2_3"/>
    <property type="match status" value="1"/>
</dbReference>
<dbReference type="STRING" id="1802451.A3C82_01520"/>
<dbReference type="PANTHER" id="PTHR36851:SF1">
    <property type="entry name" value="GLYCO_TRANS_2-LIKE DOMAIN-CONTAINING PROTEIN"/>
    <property type="match status" value="1"/>
</dbReference>
<keyword evidence="1" id="KW-1133">Transmembrane helix</keyword>
<dbReference type="PANTHER" id="PTHR36851">
    <property type="entry name" value="UNNAMED PRODUCT"/>
    <property type="match status" value="1"/>
</dbReference>
<evidence type="ECO:0000313" key="3">
    <source>
        <dbReference type="EMBL" id="OHA67838.1"/>
    </source>
</evidence>
<comment type="caution">
    <text evidence="3">The sequence shown here is derived from an EMBL/GenBank/DDBJ whole genome shotgun (WGS) entry which is preliminary data.</text>
</comment>
<dbReference type="Gene3D" id="3.90.550.10">
    <property type="entry name" value="Spore Coat Polysaccharide Biosynthesis Protein SpsA, Chain A"/>
    <property type="match status" value="1"/>
</dbReference>
<keyword evidence="1" id="KW-0472">Membrane</keyword>
<gene>
    <name evidence="3" type="ORF">A3C82_01520</name>
</gene>
<feature type="transmembrane region" description="Helical" evidence="1">
    <location>
        <begin position="26"/>
        <end position="47"/>
    </location>
</feature>
<feature type="transmembrane region" description="Helical" evidence="1">
    <location>
        <begin position="393"/>
        <end position="412"/>
    </location>
</feature>
<proteinExistence type="predicted"/>
<dbReference type="InterPro" id="IPR029044">
    <property type="entry name" value="Nucleotide-diphossugar_trans"/>
</dbReference>
<feature type="transmembrane region" description="Helical" evidence="1">
    <location>
        <begin position="356"/>
        <end position="373"/>
    </location>
</feature>
<organism evidence="3 4">
    <name type="scientific">Candidatus Wildermuthbacteria bacterium RIFCSPHIGHO2_02_FULL_47_12</name>
    <dbReference type="NCBI Taxonomy" id="1802451"/>
    <lineage>
        <taxon>Bacteria</taxon>
        <taxon>Candidatus Wildermuthiibacteriota</taxon>
    </lineage>
</organism>
<dbReference type="AlphaFoldDB" id="A0A1G2R5J8"/>
<dbReference type="Proteomes" id="UP000176901">
    <property type="component" value="Unassembled WGS sequence"/>
</dbReference>
<dbReference type="EMBL" id="MHTW01000004">
    <property type="protein sequence ID" value="OHA67838.1"/>
    <property type="molecule type" value="Genomic_DNA"/>
</dbReference>
<evidence type="ECO:0000259" key="2">
    <source>
        <dbReference type="Pfam" id="PF13632"/>
    </source>
</evidence>
<sequence>MSQAYYLNVSRASDLKDIKERFLYRFFEMLPGLLSFGSLGAIVLFSWLFPMLVAFFVFGFIIYWLLRTVYFSFHLRSGYKKMREYEKTDWMQKLRKIPNWQDMWHLVVVVVYKEPYEIVRESLLAIASSEYPKEKLIVILASEERAECAKEMGGVLEEEFKDSFFKFLVTLHPSGLPGEIAGKGSNEAWAMKEAKGKIIDPMAIPYGNIIATSLDADTIISPGYLSCLAWHYATVPNAVRASFQPIPLFINNAWQAGALSRVFSFSATFWQTMNQERPEKLITFSSHSMSFQALVDVGFKQKNVVADDSHIFWQCFLHYNGDYRVYPLYYPMSMDANVGRTFAETAKNMYKQQLRWAYGVTEIPYFLFGFLKNKNISLARKFSFALECIEGHWSWAVAPIIIFLAGWLPLFLGGQAFSSTLVSYNLPLFTSRLLTLAMLGLVLSAFISIQILSPTRPEYGRWKMAMTALQWALFPFTMIFFTAFPALDAQLRLLVGRYMGFWTTPKFRVKT</sequence>
<feature type="transmembrane region" description="Helical" evidence="1">
    <location>
        <begin position="433"/>
        <end position="452"/>
    </location>
</feature>